<dbReference type="Gene3D" id="2.30.30.40">
    <property type="entry name" value="SH3 Domains"/>
    <property type="match status" value="1"/>
</dbReference>
<proteinExistence type="predicted"/>
<name>A0ABU8BZK7_9RHOB</name>
<evidence type="ECO:0000256" key="1">
    <source>
        <dbReference type="SAM" id="SignalP"/>
    </source>
</evidence>
<evidence type="ECO:0000313" key="3">
    <source>
        <dbReference type="EMBL" id="MEH7830141.1"/>
    </source>
</evidence>
<protein>
    <submittedName>
        <fullName evidence="3">SH3 domain-containing protein</fullName>
    </submittedName>
</protein>
<feature type="domain" description="SH3b" evidence="2">
    <location>
        <begin position="34"/>
        <end position="85"/>
    </location>
</feature>
<accession>A0ABU8BZK7</accession>
<dbReference type="Proteomes" id="UP001431963">
    <property type="component" value="Unassembled WGS sequence"/>
</dbReference>
<dbReference type="EMBL" id="JBALHR010000017">
    <property type="protein sequence ID" value="MEH7830141.1"/>
    <property type="molecule type" value="Genomic_DNA"/>
</dbReference>
<gene>
    <name evidence="3" type="ORF">V6590_18480</name>
</gene>
<reference evidence="3" key="1">
    <citation type="submission" date="2024-02" db="EMBL/GenBank/DDBJ databases">
        <title>Genome sequences of strain Gemmobacter sp. JM10B15.</title>
        <authorList>
            <person name="Zhang M."/>
        </authorList>
    </citation>
    <scope>NUCLEOTIDE SEQUENCE</scope>
    <source>
        <strain evidence="3">JM10B15</strain>
    </source>
</reference>
<comment type="caution">
    <text evidence="3">The sequence shown here is derived from an EMBL/GenBank/DDBJ whole genome shotgun (WGS) entry which is preliminary data.</text>
</comment>
<evidence type="ECO:0000313" key="4">
    <source>
        <dbReference type="Proteomes" id="UP001431963"/>
    </source>
</evidence>
<evidence type="ECO:0000259" key="2">
    <source>
        <dbReference type="Pfam" id="PF08239"/>
    </source>
</evidence>
<keyword evidence="1" id="KW-0732">Signal</keyword>
<keyword evidence="4" id="KW-1185">Reference proteome</keyword>
<organism evidence="3 4">
    <name type="scientific">Gemmobacter denitrificans</name>
    <dbReference type="NCBI Taxonomy" id="3123040"/>
    <lineage>
        <taxon>Bacteria</taxon>
        <taxon>Pseudomonadati</taxon>
        <taxon>Pseudomonadota</taxon>
        <taxon>Alphaproteobacteria</taxon>
        <taxon>Rhodobacterales</taxon>
        <taxon>Paracoccaceae</taxon>
        <taxon>Gemmobacter</taxon>
    </lineage>
</organism>
<feature type="signal peptide" evidence="1">
    <location>
        <begin position="1"/>
        <end position="18"/>
    </location>
</feature>
<dbReference type="InterPro" id="IPR003646">
    <property type="entry name" value="SH3-like_bac-type"/>
</dbReference>
<dbReference type="Pfam" id="PF08239">
    <property type="entry name" value="SH3_3"/>
    <property type="match status" value="1"/>
</dbReference>
<feature type="chain" id="PRO_5047377650" evidence="1">
    <location>
        <begin position="19"/>
        <end position="202"/>
    </location>
</feature>
<dbReference type="RefSeq" id="WP_335425172.1">
    <property type="nucleotide sequence ID" value="NZ_JBALHR010000017.1"/>
</dbReference>
<sequence length="202" mass="21315">MIRSALFALLGLAGSAAAETLPGSYDVNGVAANDVLNIRAEPNARAPIVGTLPANAHMVEVVGRQGNWGLVNTGEGAGWAYLKYLTRRPGDDWFRLTGTLRCFGTEPFWSLTLMPAQDTLRREEPGLPEHRLPLGTRQGEAGRATVSFGDAVAGGDLMMEARACSDGMSDRRFGIAVTGRLRPGLAGNSAESALTGCCSLQP</sequence>